<evidence type="ECO:0000259" key="3">
    <source>
        <dbReference type="Pfam" id="PF00089"/>
    </source>
</evidence>
<keyword evidence="1" id="KW-0732">Signal</keyword>
<sequence>MAGARPLPEDRDGPPERAAASGTADDGMRAARTDVEGTPFDGVPSVGTFFSYDEPSDTTYACTGSVVSSPGRNLVVTAGHCLTEEATRYAFVPQYRYGRRAEEQPFGVFEVERRFVHPAYVPGSRSVPVSGLDTAFLRVKPNARHQQVEDAVGGGNTLARPASYTGRVTVIGYPGPEHNPTGRPIRCDAATTPLPGYAQLRMECGGFYSGVSGSPWIADFDPRTRTGKVVGVLGGWNGGGPSDDDPGVSFAVPAEEATFRLYDDAVHDRTPRRTEPPYHPGGGETWQQARQIASGDFGGSGGGSTGGSGGDSVVVWADGEVTLFRGDGNGGYAGEERLEPPNDTWQHVRSMTGGDFDGSGRSELLVVWTDGEVSLYPDVSPGKPLTGERTLAPAGSVWADAAHVAGGDFGTSGRAADLLVVWKDGELSAYTGVGENGCGTEHTLRNPDPSWREVEAVGVGDFDGRGRRDVVVGRADGELDLYAGTGPDSLGDEHVLRPPGDAGPSGVRLMTVGSRLPGGRADDLTITRLDGGLTDYVGTTTTALGTARVVVPPEVR</sequence>
<dbReference type="Pfam" id="PF00089">
    <property type="entry name" value="Trypsin"/>
    <property type="match status" value="1"/>
</dbReference>
<evidence type="ECO:0000313" key="5">
    <source>
        <dbReference type="Proteomes" id="UP000265325"/>
    </source>
</evidence>
<dbReference type="AlphaFoldDB" id="A0A2P2GKB3"/>
<dbReference type="SUPFAM" id="SSF69318">
    <property type="entry name" value="Integrin alpha N-terminal domain"/>
    <property type="match status" value="1"/>
</dbReference>
<dbReference type="Proteomes" id="UP000265325">
    <property type="component" value="Unassembled WGS sequence"/>
</dbReference>
<dbReference type="PROSITE" id="PS00134">
    <property type="entry name" value="TRYPSIN_HIS"/>
    <property type="match status" value="1"/>
</dbReference>
<evidence type="ECO:0000256" key="1">
    <source>
        <dbReference type="ARBA" id="ARBA00022729"/>
    </source>
</evidence>
<feature type="region of interest" description="Disordered" evidence="2">
    <location>
        <begin position="1"/>
        <end position="38"/>
    </location>
</feature>
<dbReference type="PANTHER" id="PTHR15462:SF8">
    <property type="entry name" value="SERINE PROTEASE"/>
    <property type="match status" value="1"/>
</dbReference>
<feature type="compositionally biased region" description="Basic and acidic residues" evidence="2">
    <location>
        <begin position="26"/>
        <end position="35"/>
    </location>
</feature>
<organism evidence="4 5">
    <name type="scientific">Streptomyces showdoensis</name>
    <dbReference type="NCBI Taxonomy" id="68268"/>
    <lineage>
        <taxon>Bacteria</taxon>
        <taxon>Bacillati</taxon>
        <taxon>Actinomycetota</taxon>
        <taxon>Actinomycetes</taxon>
        <taxon>Kitasatosporales</taxon>
        <taxon>Streptomycetaceae</taxon>
        <taxon>Streptomyces</taxon>
    </lineage>
</organism>
<dbReference type="EMBL" id="LAQS01000032">
    <property type="protein sequence ID" value="KKZ71951.1"/>
    <property type="molecule type" value="Genomic_DNA"/>
</dbReference>
<dbReference type="InterPro" id="IPR001254">
    <property type="entry name" value="Trypsin_dom"/>
</dbReference>
<dbReference type="GO" id="GO:0004252">
    <property type="term" value="F:serine-type endopeptidase activity"/>
    <property type="evidence" value="ECO:0007669"/>
    <property type="project" value="InterPro"/>
</dbReference>
<dbReference type="InterPro" id="IPR050966">
    <property type="entry name" value="Glutamyl_endopeptidase"/>
</dbReference>
<dbReference type="Gene3D" id="2.40.10.10">
    <property type="entry name" value="Trypsin-like serine proteases"/>
    <property type="match status" value="2"/>
</dbReference>
<dbReference type="InterPro" id="IPR018114">
    <property type="entry name" value="TRYPSIN_HIS"/>
</dbReference>
<protein>
    <recommendedName>
        <fullName evidence="3">Peptidase S1 domain-containing protein</fullName>
    </recommendedName>
</protein>
<accession>A0A2P2GKB3</accession>
<evidence type="ECO:0000256" key="2">
    <source>
        <dbReference type="SAM" id="MobiDB-lite"/>
    </source>
</evidence>
<evidence type="ECO:0000313" key="4">
    <source>
        <dbReference type="EMBL" id="KKZ71951.1"/>
    </source>
</evidence>
<dbReference type="InterPro" id="IPR043504">
    <property type="entry name" value="Peptidase_S1_PA_chymotrypsin"/>
</dbReference>
<reference evidence="4 5" key="1">
    <citation type="submission" date="2015-05" db="EMBL/GenBank/DDBJ databases">
        <title>Draft Genome assembly of Streptomyces showdoensis.</title>
        <authorList>
            <person name="Thapa K.K."/>
            <person name="Metsa-Ketela M."/>
        </authorList>
    </citation>
    <scope>NUCLEOTIDE SEQUENCE [LARGE SCALE GENOMIC DNA]</scope>
    <source>
        <strain evidence="4 5">ATCC 15227</strain>
    </source>
</reference>
<dbReference type="InterPro" id="IPR009003">
    <property type="entry name" value="Peptidase_S1_PA"/>
</dbReference>
<keyword evidence="5" id="KW-1185">Reference proteome</keyword>
<dbReference type="PANTHER" id="PTHR15462">
    <property type="entry name" value="SERINE PROTEASE"/>
    <property type="match status" value="1"/>
</dbReference>
<feature type="domain" description="Peptidase S1" evidence="3">
    <location>
        <begin position="59"/>
        <end position="248"/>
    </location>
</feature>
<dbReference type="InterPro" id="IPR028994">
    <property type="entry name" value="Integrin_alpha_N"/>
</dbReference>
<gene>
    <name evidence="4" type="ORF">VO63_21075</name>
</gene>
<dbReference type="GO" id="GO:0006508">
    <property type="term" value="P:proteolysis"/>
    <property type="evidence" value="ECO:0007669"/>
    <property type="project" value="InterPro"/>
</dbReference>
<name>A0A2P2GKB3_STREW</name>
<proteinExistence type="predicted"/>
<dbReference type="SUPFAM" id="SSF50494">
    <property type="entry name" value="Trypsin-like serine proteases"/>
    <property type="match status" value="1"/>
</dbReference>
<comment type="caution">
    <text evidence="4">The sequence shown here is derived from an EMBL/GenBank/DDBJ whole genome shotgun (WGS) entry which is preliminary data.</text>
</comment>